<keyword evidence="5" id="KW-0679">Respiratory chain</keyword>
<keyword evidence="12 16" id="KW-0830">Ubiquinone</keyword>
<evidence type="ECO:0000256" key="10">
    <source>
        <dbReference type="ARBA" id="ARBA00022989"/>
    </source>
</evidence>
<dbReference type="NCBIfam" id="TIGR01974">
    <property type="entry name" value="NDH_I_L"/>
    <property type="match status" value="1"/>
</dbReference>
<dbReference type="InterPro" id="IPR001750">
    <property type="entry name" value="ND/Mrp_TM"/>
</dbReference>
<evidence type="ECO:0000259" key="18">
    <source>
        <dbReference type="Pfam" id="PF00361"/>
    </source>
</evidence>
<dbReference type="Pfam" id="PF00361">
    <property type="entry name" value="Proton_antipo_M"/>
    <property type="match status" value="1"/>
</dbReference>
<proteinExistence type="inferred from homology"/>
<dbReference type="PRINTS" id="PR01434">
    <property type="entry name" value="NADHDHGNASE5"/>
</dbReference>
<feature type="transmembrane region" description="Helical" evidence="16">
    <location>
        <begin position="463"/>
        <end position="480"/>
    </location>
</feature>
<feature type="transmembrane region" description="Helical" evidence="16">
    <location>
        <begin position="374"/>
        <end position="396"/>
    </location>
</feature>
<keyword evidence="17" id="KW-0732">Signal</keyword>
<keyword evidence="10 16" id="KW-1133">Transmembrane helix</keyword>
<evidence type="ECO:0000256" key="9">
    <source>
        <dbReference type="ARBA" id="ARBA00022982"/>
    </source>
</evidence>
<evidence type="ECO:0000256" key="13">
    <source>
        <dbReference type="ARBA" id="ARBA00023128"/>
    </source>
</evidence>
<feature type="transmembrane region" description="Helical" evidence="16">
    <location>
        <begin position="492"/>
        <end position="511"/>
    </location>
</feature>
<evidence type="ECO:0000313" key="21">
    <source>
        <dbReference type="EMBL" id="BBI37676.1"/>
    </source>
</evidence>
<dbReference type="GO" id="GO:0015990">
    <property type="term" value="P:electron transport coupled proton transport"/>
    <property type="evidence" value="ECO:0007669"/>
    <property type="project" value="TreeGrafter"/>
</dbReference>
<feature type="transmembrane region" description="Helical" evidence="16">
    <location>
        <begin position="177"/>
        <end position="195"/>
    </location>
</feature>
<feature type="transmembrane region" description="Helical" evidence="16">
    <location>
        <begin position="89"/>
        <end position="110"/>
    </location>
</feature>
<feature type="transmembrane region" description="Helical" evidence="16">
    <location>
        <begin position="331"/>
        <end position="353"/>
    </location>
</feature>
<keyword evidence="6 16" id="KW-0812">Transmembrane</keyword>
<dbReference type="EMBL" id="AB854467">
    <property type="protein sequence ID" value="BBI37676.1"/>
    <property type="molecule type" value="Genomic_DNA"/>
</dbReference>
<dbReference type="AlphaFoldDB" id="A0A455TNM8"/>
<keyword evidence="14 16" id="KW-0472">Membrane</keyword>
<comment type="subcellular location">
    <subcellularLocation>
        <location evidence="1">Mitochondrion inner membrane</location>
        <topology evidence="1">Multi-pass membrane protein</topology>
    </subcellularLocation>
</comment>
<evidence type="ECO:0000256" key="5">
    <source>
        <dbReference type="ARBA" id="ARBA00022660"/>
    </source>
</evidence>
<keyword evidence="9" id="KW-0249">Electron transport</keyword>
<keyword evidence="13 16" id="KW-0496">Mitochondrion</keyword>
<evidence type="ECO:0000259" key="20">
    <source>
        <dbReference type="Pfam" id="PF06455"/>
    </source>
</evidence>
<dbReference type="PANTHER" id="PTHR42829:SF2">
    <property type="entry name" value="NADH-UBIQUINONE OXIDOREDUCTASE CHAIN 5"/>
    <property type="match status" value="1"/>
</dbReference>
<keyword evidence="11 16" id="KW-0520">NAD</keyword>
<comment type="function">
    <text evidence="16">Core subunit of the mitochondrial membrane respiratory chain NADH dehydrogenase (Complex I) which catalyzes electron transfer from NADH through the respiratory chain, using ubiquinone as an electron acceptor. Essential for the catalytic activity and assembly of complex I.</text>
</comment>
<feature type="domain" description="NADH-Ubiquinone oxidoreductase (complex I) chain 5 N-terminal" evidence="19">
    <location>
        <begin position="73"/>
        <end position="123"/>
    </location>
</feature>
<evidence type="ECO:0000256" key="6">
    <source>
        <dbReference type="ARBA" id="ARBA00022692"/>
    </source>
</evidence>
<evidence type="ECO:0000256" key="7">
    <source>
        <dbReference type="ARBA" id="ARBA00022792"/>
    </source>
</evidence>
<gene>
    <name evidence="21" type="primary">ND5</name>
</gene>
<feature type="transmembrane region" description="Helical" evidence="16">
    <location>
        <begin position="279"/>
        <end position="300"/>
    </location>
</feature>
<feature type="transmembrane region" description="Helical" evidence="16">
    <location>
        <begin position="307"/>
        <end position="325"/>
    </location>
</feature>
<sequence>MHPTPLMMTTSLLFILALLLYPLVSTLTPNPKNNEWALTHVKTSVKLAFSISLLPLFLYLSEGAETVITSWNWTNTIIFDINISFKFDFYSIIFTPIALYVTWSILEFASWYMASDPYMNRFFKYLLTFLIAMIILVTANNMFQIFIGWEGVGIMSFLLIGWWYGRADANTAALQAVLYNRVGDIGLIFSMAWMATNINSWELQQIFSLSQGADLTYPLLGLVLAATGKSAQFGLHPWLPSAMEGPTPVSALLHSSTMVVAGIFLLIRTSPLMQSNPTILTTCLCLGALTTLFTAACALTQNDIKKIVAFSTSSQLGLMMVVIGLNQPQLAFLHICTHAFFKAMLFLCSGSIIHSLNDEQDIRKMGGMHHLAPFTSSCVTVGSLALTGTPFLAGFFSKDAIIEALGNSYLNAWALVLTLLATSFTAIYSLRVMFFVSMGHPRFNALSPINENNPAVINPIKRLAWGSIVAGLLITTNITLPKTPFMTMPPLLKMAALLVTLAGLFIALELAQLTSKQFKTTPQISTHNFSNMLGFFPAVIHRLPPKVNLVLGQLIANQMMDQTWTEKIMPKAVQTLNLPVVTTTSNTQQGMIKTFLTFFLLTSAFALVMSLI</sequence>
<dbReference type="Pfam" id="PF06455">
    <property type="entry name" value="NADH5_C"/>
    <property type="match status" value="1"/>
</dbReference>
<evidence type="ECO:0000256" key="17">
    <source>
        <dbReference type="SAM" id="SignalP"/>
    </source>
</evidence>
<dbReference type="InterPro" id="IPR018393">
    <property type="entry name" value="NADHpl_OxRdtase_5_subgr"/>
</dbReference>
<feature type="transmembrane region" description="Helical" evidence="16">
    <location>
        <begin position="408"/>
        <end position="430"/>
    </location>
</feature>
<evidence type="ECO:0000256" key="15">
    <source>
        <dbReference type="ARBA" id="ARBA00049551"/>
    </source>
</evidence>
<feature type="domain" description="NADH:quinone oxidoreductase/Mrp antiporter transmembrane" evidence="18">
    <location>
        <begin position="139"/>
        <end position="422"/>
    </location>
</feature>
<feature type="transmembrane region" description="Helical" evidence="16">
    <location>
        <begin position="594"/>
        <end position="611"/>
    </location>
</feature>
<evidence type="ECO:0000256" key="8">
    <source>
        <dbReference type="ARBA" id="ARBA00022967"/>
    </source>
</evidence>
<comment type="similarity">
    <text evidence="16">Belongs to the complex I subunit 5 family.</text>
</comment>
<dbReference type="GO" id="GO:0008137">
    <property type="term" value="F:NADH dehydrogenase (ubiquinone) activity"/>
    <property type="evidence" value="ECO:0007669"/>
    <property type="project" value="UniProtKB-EC"/>
</dbReference>
<evidence type="ECO:0000256" key="2">
    <source>
        <dbReference type="ARBA" id="ARBA00012944"/>
    </source>
</evidence>
<protein>
    <recommendedName>
        <fullName evidence="3 16">NADH-ubiquinone oxidoreductase chain 5</fullName>
        <ecNumber evidence="2 16">7.1.1.2</ecNumber>
    </recommendedName>
</protein>
<dbReference type="InterPro" id="IPR001516">
    <property type="entry name" value="Proton_antipo_N"/>
</dbReference>
<feature type="transmembrane region" description="Helical" evidence="16">
    <location>
        <begin position="247"/>
        <end position="267"/>
    </location>
</feature>
<reference evidence="21" key="1">
    <citation type="submission" date="2013-09" db="EMBL/GenBank/DDBJ databases">
        <title>partial mitogenome sequences of gobies.</title>
        <authorList>
            <person name="Miya M."/>
        </authorList>
    </citation>
    <scope>NUCLEOTIDE SEQUENCE</scope>
</reference>
<accession>A0A455TNM8</accession>
<evidence type="ECO:0000256" key="14">
    <source>
        <dbReference type="ARBA" id="ARBA00023136"/>
    </source>
</evidence>
<dbReference type="InterPro" id="IPR010934">
    <property type="entry name" value="NADH_DH_su5_C"/>
</dbReference>
<organism evidence="21">
    <name type="scientific">Cabillus tongarevae</name>
    <name type="common">Tongareva goby</name>
    <dbReference type="NCBI Taxonomy" id="166737"/>
    <lineage>
        <taxon>Eukaryota</taxon>
        <taxon>Metazoa</taxon>
        <taxon>Chordata</taxon>
        <taxon>Craniata</taxon>
        <taxon>Vertebrata</taxon>
        <taxon>Euteleostomi</taxon>
        <taxon>Actinopterygii</taxon>
        <taxon>Neopterygii</taxon>
        <taxon>Teleostei</taxon>
        <taxon>Neoteleostei</taxon>
        <taxon>Acanthomorphata</taxon>
        <taxon>Gobiaria</taxon>
        <taxon>Gobiiformes</taxon>
        <taxon>Gobioidei</taxon>
        <taxon>Gobiidae</taxon>
        <taxon>Gobiinae</taxon>
        <taxon>Cabillus</taxon>
    </lineage>
</organism>
<comment type="catalytic activity">
    <reaction evidence="15 16">
        <text>a ubiquinone + NADH + 5 H(+)(in) = a ubiquinol + NAD(+) + 4 H(+)(out)</text>
        <dbReference type="Rhea" id="RHEA:29091"/>
        <dbReference type="Rhea" id="RHEA-COMP:9565"/>
        <dbReference type="Rhea" id="RHEA-COMP:9566"/>
        <dbReference type="ChEBI" id="CHEBI:15378"/>
        <dbReference type="ChEBI" id="CHEBI:16389"/>
        <dbReference type="ChEBI" id="CHEBI:17976"/>
        <dbReference type="ChEBI" id="CHEBI:57540"/>
        <dbReference type="ChEBI" id="CHEBI:57945"/>
        <dbReference type="EC" id="7.1.1.2"/>
    </reaction>
</comment>
<feature type="transmembrane region" description="Helical" evidence="16">
    <location>
        <begin position="145"/>
        <end position="165"/>
    </location>
</feature>
<name>A0A455TNM8_9GOBI</name>
<feature type="domain" description="NADH dehydrogenase subunit 5 C-terminal" evidence="20">
    <location>
        <begin position="428"/>
        <end position="609"/>
    </location>
</feature>
<keyword evidence="8" id="KW-1278">Translocase</keyword>
<evidence type="ECO:0000256" key="12">
    <source>
        <dbReference type="ARBA" id="ARBA00023075"/>
    </source>
</evidence>
<dbReference type="EC" id="7.1.1.2" evidence="2 16"/>
<evidence type="ECO:0000256" key="3">
    <source>
        <dbReference type="ARBA" id="ARBA00021096"/>
    </source>
</evidence>
<feature type="signal peptide" evidence="17">
    <location>
        <begin position="1"/>
        <end position="26"/>
    </location>
</feature>
<evidence type="ECO:0000256" key="1">
    <source>
        <dbReference type="ARBA" id="ARBA00004448"/>
    </source>
</evidence>
<evidence type="ECO:0000256" key="16">
    <source>
        <dbReference type="RuleBase" id="RU003404"/>
    </source>
</evidence>
<feature type="transmembrane region" description="Helical" evidence="16">
    <location>
        <begin position="215"/>
        <end position="235"/>
    </location>
</feature>
<evidence type="ECO:0000259" key="19">
    <source>
        <dbReference type="Pfam" id="PF00662"/>
    </source>
</evidence>
<geneLocation type="mitochondrion" evidence="21"/>
<feature type="transmembrane region" description="Helical" evidence="16">
    <location>
        <begin position="122"/>
        <end position="139"/>
    </location>
</feature>
<dbReference type="PANTHER" id="PTHR42829">
    <property type="entry name" value="NADH-UBIQUINONE OXIDOREDUCTASE CHAIN 5"/>
    <property type="match status" value="1"/>
</dbReference>
<feature type="chain" id="PRO_5019734981" description="NADH-ubiquinone oxidoreductase chain 5" evidence="17">
    <location>
        <begin position="27"/>
        <end position="612"/>
    </location>
</feature>
<keyword evidence="7" id="KW-0999">Mitochondrion inner membrane</keyword>
<evidence type="ECO:0000256" key="11">
    <source>
        <dbReference type="ARBA" id="ARBA00023027"/>
    </source>
</evidence>
<dbReference type="GO" id="GO:0003954">
    <property type="term" value="F:NADH dehydrogenase activity"/>
    <property type="evidence" value="ECO:0007669"/>
    <property type="project" value="TreeGrafter"/>
</dbReference>
<dbReference type="GO" id="GO:0042773">
    <property type="term" value="P:ATP synthesis coupled electron transport"/>
    <property type="evidence" value="ECO:0007669"/>
    <property type="project" value="InterPro"/>
</dbReference>
<dbReference type="InterPro" id="IPR003945">
    <property type="entry name" value="NU5C-like"/>
</dbReference>
<dbReference type="Pfam" id="PF00662">
    <property type="entry name" value="Proton_antipo_N"/>
    <property type="match status" value="1"/>
</dbReference>
<dbReference type="GO" id="GO:0005743">
    <property type="term" value="C:mitochondrial inner membrane"/>
    <property type="evidence" value="ECO:0007669"/>
    <property type="project" value="UniProtKB-SubCell"/>
</dbReference>
<evidence type="ECO:0000256" key="4">
    <source>
        <dbReference type="ARBA" id="ARBA00022448"/>
    </source>
</evidence>
<keyword evidence="4 16" id="KW-0813">Transport</keyword>